<evidence type="ECO:0000256" key="3">
    <source>
        <dbReference type="ARBA" id="ARBA00023277"/>
    </source>
</evidence>
<dbReference type="STRING" id="105231.A0A1Y1HXR6"/>
<dbReference type="PANTHER" id="PTHR31490">
    <property type="entry name" value="GLYCOSYL HYDROLASE"/>
    <property type="match status" value="1"/>
</dbReference>
<dbReference type="InterPro" id="IPR044846">
    <property type="entry name" value="GH10"/>
</dbReference>
<dbReference type="AlphaFoldDB" id="A0A1Y1HXR6"/>
<dbReference type="GO" id="GO:0045493">
    <property type="term" value="P:xylan catabolic process"/>
    <property type="evidence" value="ECO:0000318"/>
    <property type="project" value="GO_Central"/>
</dbReference>
<keyword evidence="6" id="KW-0732">Signal</keyword>
<dbReference type="OrthoDB" id="3055998at2759"/>
<evidence type="ECO:0000256" key="5">
    <source>
        <dbReference type="SAM" id="MobiDB-lite"/>
    </source>
</evidence>
<dbReference type="GO" id="GO:0031176">
    <property type="term" value="F:endo-1,4-beta-xylanase activity"/>
    <property type="evidence" value="ECO:0000318"/>
    <property type="project" value="GO_Central"/>
</dbReference>
<dbReference type="PANTHER" id="PTHR31490:SF3">
    <property type="entry name" value="GLYCOSYL HYDROLASE FAMILY 10 PROTEIN"/>
    <property type="match status" value="1"/>
</dbReference>
<gene>
    <name evidence="8" type="ORF">KFL_001490010</name>
</gene>
<feature type="signal peptide" evidence="6">
    <location>
        <begin position="1"/>
        <end position="22"/>
    </location>
</feature>
<feature type="chain" id="PRO_5012869600" evidence="6">
    <location>
        <begin position="23"/>
        <end position="753"/>
    </location>
</feature>
<dbReference type="Gene3D" id="3.20.20.80">
    <property type="entry name" value="Glycosidases"/>
    <property type="match status" value="1"/>
</dbReference>
<keyword evidence="2 8" id="KW-0378">Hydrolase</keyword>
<evidence type="ECO:0000256" key="2">
    <source>
        <dbReference type="ARBA" id="ARBA00022801"/>
    </source>
</evidence>
<dbReference type="InterPro" id="IPR008979">
    <property type="entry name" value="Galactose-bd-like_sf"/>
</dbReference>
<dbReference type="InterPro" id="IPR001000">
    <property type="entry name" value="GH10_dom"/>
</dbReference>
<sequence>MRGLRGALLLSLVCSIALSVSGQSAQAPVSSTTFTAQAPTTSAQGPSSPGPNTLNVPPASQICPDSLVETLAGQNLVESPQPFAGVPSSWGQTVSASSLAVSSDRTYIAVTNRAGPGSGAALTVNNMQVGSFYKVGAYVKISGSTNEKLRMTFNFNGNDYKCAAIVSVAYSDCYTLVLGAITGPASAAPLNSVKLFITGNEGSDVQQAPFEIDIYSVAVVGVNRATWLADVQQRTDLVRKRDVIVTVKDAFGNPVPNATISINQLNQTFPFGSDLHNDAYNDTAYRNWFASKWGNGYSWTAYNSALKWYAMQPDELNVTTVQVINQQNWLNNNSISVRGHTIFWDDVGTTQDWVKLIADTDPVRLFGYMQLRINDVVGLFKNAIRQWDPSNELMHKNYFSSKLGFDVKPWYFNRTKTLDPTGVTFFSDYNIVEACDDGISWPESAIEFVKYLRRNGGPVDAFAVQGQFTSITPFLLRFALDKLGQFGIPIWMSEVNLRLASEPYSAQAQRDNFELIVRELYAHPAVDALLLSQTWTPLREWMNGTCDGNKCLYNYDYTLRPVGTLWENLYYNEWMTTGIVGRTNAAGQFAFRGFAGKYNATVNGTFNSTHAYQTSYQFVVEPLNTTVNVSTYATQTAAPYVAFTNGTIVSNASIPANLTQARRTYNISQVTPNGGFYNLSSTLDVSTPFINIYTGSDNIAGQIYHLEKTPGNNNLSSYRVVPGSAPQTVTVVAPLTPLNRYPISTVQTFVIPT</sequence>
<dbReference type="SMART" id="SM00633">
    <property type="entry name" value="Glyco_10"/>
    <property type="match status" value="1"/>
</dbReference>
<dbReference type="Gene3D" id="2.60.120.260">
    <property type="entry name" value="Galactose-binding domain-like"/>
    <property type="match status" value="1"/>
</dbReference>
<keyword evidence="4" id="KW-0624">Polysaccharide degradation</keyword>
<keyword evidence="3" id="KW-0119">Carbohydrate metabolism</keyword>
<evidence type="ECO:0000256" key="4">
    <source>
        <dbReference type="ARBA" id="ARBA00023326"/>
    </source>
</evidence>
<evidence type="ECO:0000259" key="7">
    <source>
        <dbReference type="PROSITE" id="PS51760"/>
    </source>
</evidence>
<dbReference type="Pfam" id="PF00331">
    <property type="entry name" value="Glyco_hydro_10"/>
    <property type="match status" value="1"/>
</dbReference>
<organism evidence="8 9">
    <name type="scientific">Klebsormidium nitens</name>
    <name type="common">Green alga</name>
    <name type="synonym">Ulothrix nitens</name>
    <dbReference type="NCBI Taxonomy" id="105231"/>
    <lineage>
        <taxon>Eukaryota</taxon>
        <taxon>Viridiplantae</taxon>
        <taxon>Streptophyta</taxon>
        <taxon>Klebsormidiophyceae</taxon>
        <taxon>Klebsormidiales</taxon>
        <taxon>Klebsormidiaceae</taxon>
        <taxon>Klebsormidium</taxon>
    </lineage>
</organism>
<accession>A0A1Y1HXR6</accession>
<feature type="domain" description="GH10" evidence="7">
    <location>
        <begin position="259"/>
        <end position="569"/>
    </location>
</feature>
<dbReference type="PROSITE" id="PS51760">
    <property type="entry name" value="GH10_2"/>
    <property type="match status" value="1"/>
</dbReference>
<protein>
    <submittedName>
        <fullName evidence="8">Glycosyl hydrolase family 10 protein</fullName>
    </submittedName>
</protein>
<dbReference type="SUPFAM" id="SSF51445">
    <property type="entry name" value="(Trans)glycosidases"/>
    <property type="match status" value="1"/>
</dbReference>
<evidence type="ECO:0000313" key="8">
    <source>
        <dbReference type="EMBL" id="GAQ83460.1"/>
    </source>
</evidence>
<feature type="compositionally biased region" description="Polar residues" evidence="5">
    <location>
        <begin position="36"/>
        <end position="55"/>
    </location>
</feature>
<keyword evidence="9" id="KW-1185">Reference proteome</keyword>
<evidence type="ECO:0000256" key="6">
    <source>
        <dbReference type="SAM" id="SignalP"/>
    </source>
</evidence>
<dbReference type="Proteomes" id="UP000054558">
    <property type="component" value="Unassembled WGS sequence"/>
</dbReference>
<reference evidence="8 9" key="1">
    <citation type="journal article" date="2014" name="Nat. Commun.">
        <title>Klebsormidium flaccidum genome reveals primary factors for plant terrestrial adaptation.</title>
        <authorList>
            <person name="Hori K."/>
            <person name="Maruyama F."/>
            <person name="Fujisawa T."/>
            <person name="Togashi T."/>
            <person name="Yamamoto N."/>
            <person name="Seo M."/>
            <person name="Sato S."/>
            <person name="Yamada T."/>
            <person name="Mori H."/>
            <person name="Tajima N."/>
            <person name="Moriyama T."/>
            <person name="Ikeuchi M."/>
            <person name="Watanabe M."/>
            <person name="Wada H."/>
            <person name="Kobayashi K."/>
            <person name="Saito M."/>
            <person name="Masuda T."/>
            <person name="Sasaki-Sekimoto Y."/>
            <person name="Mashiguchi K."/>
            <person name="Awai K."/>
            <person name="Shimojima M."/>
            <person name="Masuda S."/>
            <person name="Iwai M."/>
            <person name="Nobusawa T."/>
            <person name="Narise T."/>
            <person name="Kondo S."/>
            <person name="Saito H."/>
            <person name="Sato R."/>
            <person name="Murakawa M."/>
            <person name="Ihara Y."/>
            <person name="Oshima-Yamada Y."/>
            <person name="Ohtaka K."/>
            <person name="Satoh M."/>
            <person name="Sonobe K."/>
            <person name="Ishii M."/>
            <person name="Ohtani R."/>
            <person name="Kanamori-Sato M."/>
            <person name="Honoki R."/>
            <person name="Miyazaki D."/>
            <person name="Mochizuki H."/>
            <person name="Umetsu J."/>
            <person name="Higashi K."/>
            <person name="Shibata D."/>
            <person name="Kamiya Y."/>
            <person name="Sato N."/>
            <person name="Nakamura Y."/>
            <person name="Tabata S."/>
            <person name="Ida S."/>
            <person name="Kurokawa K."/>
            <person name="Ohta H."/>
        </authorList>
    </citation>
    <scope>NUCLEOTIDE SEQUENCE [LARGE SCALE GENOMIC DNA]</scope>
    <source>
        <strain evidence="8 9">NIES-2285</strain>
    </source>
</reference>
<evidence type="ECO:0000313" key="9">
    <source>
        <dbReference type="Proteomes" id="UP000054558"/>
    </source>
</evidence>
<name>A0A1Y1HXR6_KLENI</name>
<evidence type="ECO:0000256" key="1">
    <source>
        <dbReference type="ARBA" id="ARBA00007495"/>
    </source>
</evidence>
<dbReference type="EMBL" id="DF237098">
    <property type="protein sequence ID" value="GAQ83460.1"/>
    <property type="molecule type" value="Genomic_DNA"/>
</dbReference>
<dbReference type="OMA" id="TIPMARE"/>
<proteinExistence type="inferred from homology"/>
<dbReference type="SUPFAM" id="SSF49785">
    <property type="entry name" value="Galactose-binding domain-like"/>
    <property type="match status" value="1"/>
</dbReference>
<feature type="region of interest" description="Disordered" evidence="5">
    <location>
        <begin position="36"/>
        <end position="59"/>
    </location>
</feature>
<comment type="similarity">
    <text evidence="1">Belongs to the glycosyl hydrolase 10 (cellulase F) family.</text>
</comment>
<dbReference type="InterPro" id="IPR017853">
    <property type="entry name" value="GH"/>
</dbReference>